<sequence>MSEFVSSHIDWPSLNHAEVRQLLEDRGWRLLGSGDWARALVDNSGEVVARISAFEPAYGYFVDLCRRLAGNPWLPRIHLATELEGGGHLALMERLRPRDLDPEGPDAGASIDPLWCDPSDPYLRKLKQELENLDAMNRAEVPWWGGLDLKPDHFMIAADARLKLVDPLYVAGEQLYAAARDNYPEFCRIIPPERHRYLLQIAIFDQPDVAADLPALRQATGLP</sequence>
<evidence type="ECO:0000313" key="2">
    <source>
        <dbReference type="Proteomes" id="UP000319263"/>
    </source>
</evidence>
<dbReference type="EMBL" id="CP041692">
    <property type="protein sequence ID" value="QDP97127.1"/>
    <property type="molecule type" value="Genomic_DNA"/>
</dbReference>
<gene>
    <name evidence="1" type="ORF">FOE78_15400</name>
</gene>
<proteinExistence type="predicted"/>
<dbReference type="AlphaFoldDB" id="A0A516Q134"/>
<dbReference type="OrthoDB" id="8479221at2"/>
<protein>
    <submittedName>
        <fullName evidence="1">Uncharacterized protein</fullName>
    </submittedName>
</protein>
<dbReference type="Proteomes" id="UP000319263">
    <property type="component" value="Chromosome"/>
</dbReference>
<dbReference type="KEGG" id="mik:FOE78_15400"/>
<organism evidence="1 2">
    <name type="scientific">Microlunatus elymi</name>
    <dbReference type="NCBI Taxonomy" id="2596828"/>
    <lineage>
        <taxon>Bacteria</taxon>
        <taxon>Bacillati</taxon>
        <taxon>Actinomycetota</taxon>
        <taxon>Actinomycetes</taxon>
        <taxon>Propionibacteriales</taxon>
        <taxon>Propionibacteriaceae</taxon>
        <taxon>Microlunatus</taxon>
    </lineage>
</organism>
<reference evidence="1 2" key="1">
    <citation type="submission" date="2019-07" db="EMBL/GenBank/DDBJ databases">
        <title>Microlunatus dokdonensis sp. nov. isolated from the rhizospheric soil of the wild plant Elymus tsukushiensis.</title>
        <authorList>
            <person name="Ghim S.-Y."/>
            <person name="Hwang Y.-J."/>
            <person name="Son J.-S."/>
            <person name="Shin J.-H."/>
        </authorList>
    </citation>
    <scope>NUCLEOTIDE SEQUENCE [LARGE SCALE GENOMIC DNA]</scope>
    <source>
        <strain evidence="1 2">KUDC0627</strain>
    </source>
</reference>
<dbReference type="RefSeq" id="WP_143987088.1">
    <property type="nucleotide sequence ID" value="NZ_CP041692.1"/>
</dbReference>
<keyword evidence="2" id="KW-1185">Reference proteome</keyword>
<accession>A0A516Q134</accession>
<evidence type="ECO:0000313" key="1">
    <source>
        <dbReference type="EMBL" id="QDP97127.1"/>
    </source>
</evidence>
<name>A0A516Q134_9ACTN</name>